<sequence>MLNKKSAFKPKAAIRRPAPGSAPQSAQRPSTTERSSNNTPAPQESSSSSSQPHPAPHPAPSAPLDANAPALGNGTRGNVETLLPVQEKQAEPAVVEPAPRASITSTPAATVPEGRDERATATAPTETLGRGPATGLLEKLPSQESPTVKGPVASGTPAADTGARRKSGAADSSTTVTATAVPTSSTDSTASNKGASSSTQTSSTAPTIAPVLPEDAPAGDDQALENQPAQAAAVSTESATSGPPQPTTEAASEPAPEPTPAAKPKRGRKRTTTTAPDEDAGEQGPAAPPKKRLRKRAAPLPGEEGYQPSAPRATRSRKRRESEAENGEAEEDGEENTGQPKKKLARPQREATPPDAEAVEIDITQVKMADLAKDMHIGKKFSLHDELMERERAKRLRYNERRKRQQNGEDGDEATANGDAPAGTPASDPNNTSAQATPAATTTESATAETPADDNARAPIGETYQIIDGEIVLDHRSLQVDRHARAREEAGELVEIEENDFTNHTTSATYLRRNLKPQQWTDEETDLFYQALQAFGTDFDTICRMFKGKTRKHIKLKFNREERVSPQRINAALVGQKTVSFDMDQYQRATGQEYETAEAIYAEQKRAEDEFEARQKALEDEKAEEVRRKKEEVLAQLNSVVDGQNQNHGGGGGGGKLTEMGKQVAKRGRKKKGPPVMGL</sequence>
<feature type="compositionally biased region" description="Basic residues" evidence="2">
    <location>
        <begin position="394"/>
        <end position="405"/>
    </location>
</feature>
<reference evidence="4" key="2">
    <citation type="submission" date="2023-05" db="EMBL/GenBank/DDBJ databases">
        <authorList>
            <consortium name="Lawrence Berkeley National Laboratory"/>
            <person name="Steindorff A."/>
            <person name="Hensen N."/>
            <person name="Bonometti L."/>
            <person name="Westerberg I."/>
            <person name="Brannstrom I.O."/>
            <person name="Guillou S."/>
            <person name="Cros-Aarteil S."/>
            <person name="Calhoun S."/>
            <person name="Haridas S."/>
            <person name="Kuo A."/>
            <person name="Mondo S."/>
            <person name="Pangilinan J."/>
            <person name="Riley R."/>
            <person name="Labutti K."/>
            <person name="Andreopoulos B."/>
            <person name="Lipzen A."/>
            <person name="Chen C."/>
            <person name="Yanf M."/>
            <person name="Daum C."/>
            <person name="Ng V."/>
            <person name="Clum A."/>
            <person name="Ohm R."/>
            <person name="Martin F."/>
            <person name="Silar P."/>
            <person name="Natvig D."/>
            <person name="Lalanne C."/>
            <person name="Gautier V."/>
            <person name="Ament-Velasquez S.L."/>
            <person name="Kruys A."/>
            <person name="Hutchinson M.I."/>
            <person name="Powell A.J."/>
            <person name="Barry K."/>
            <person name="Miller A.N."/>
            <person name="Grigoriev I.V."/>
            <person name="Debuchy R."/>
            <person name="Gladieux P."/>
            <person name="Thoren M.H."/>
            <person name="Johannesson H."/>
        </authorList>
    </citation>
    <scope>NUCLEOTIDE SEQUENCE</scope>
    <source>
        <strain evidence="4">CBS 538.74</strain>
    </source>
</reference>
<feature type="compositionally biased region" description="Basic residues" evidence="2">
    <location>
        <begin position="664"/>
        <end position="673"/>
    </location>
</feature>
<proteinExistence type="predicted"/>
<feature type="region of interest" description="Disordered" evidence="2">
    <location>
        <begin position="638"/>
        <end position="679"/>
    </location>
</feature>
<feature type="compositionally biased region" description="Basic residues" evidence="2">
    <location>
        <begin position="1"/>
        <end position="14"/>
    </location>
</feature>
<feature type="compositionally biased region" description="Acidic residues" evidence="2">
    <location>
        <begin position="324"/>
        <end position="335"/>
    </location>
</feature>
<dbReference type="GO" id="GO:0000126">
    <property type="term" value="C:transcription factor TFIIIB complex"/>
    <property type="evidence" value="ECO:0007669"/>
    <property type="project" value="TreeGrafter"/>
</dbReference>
<accession>A0AAN6VVG9</accession>
<dbReference type="PANTHER" id="PTHR22929:SF0">
    <property type="entry name" value="TRANSCRIPTION FACTOR TFIIIB COMPONENT B'' HOMOLOG"/>
    <property type="match status" value="1"/>
</dbReference>
<feature type="compositionally biased region" description="Polar residues" evidence="2">
    <location>
        <begin position="224"/>
        <end position="242"/>
    </location>
</feature>
<evidence type="ECO:0000259" key="3">
    <source>
        <dbReference type="SMART" id="SM00717"/>
    </source>
</evidence>
<evidence type="ECO:0000313" key="4">
    <source>
        <dbReference type="EMBL" id="KAK4158429.1"/>
    </source>
</evidence>
<dbReference type="GO" id="GO:0001156">
    <property type="term" value="F:TFIIIC-class transcription factor complex binding"/>
    <property type="evidence" value="ECO:0007669"/>
    <property type="project" value="TreeGrafter"/>
</dbReference>
<gene>
    <name evidence="4" type="ORF">C8A00DRAFT_10896</name>
</gene>
<evidence type="ECO:0000256" key="2">
    <source>
        <dbReference type="SAM" id="MobiDB-lite"/>
    </source>
</evidence>
<reference evidence="4" key="1">
    <citation type="journal article" date="2023" name="Mol. Phylogenet. Evol.">
        <title>Genome-scale phylogeny and comparative genomics of the fungal order Sordariales.</title>
        <authorList>
            <person name="Hensen N."/>
            <person name="Bonometti L."/>
            <person name="Westerberg I."/>
            <person name="Brannstrom I.O."/>
            <person name="Guillou S."/>
            <person name="Cros-Aarteil S."/>
            <person name="Calhoun S."/>
            <person name="Haridas S."/>
            <person name="Kuo A."/>
            <person name="Mondo S."/>
            <person name="Pangilinan J."/>
            <person name="Riley R."/>
            <person name="LaButti K."/>
            <person name="Andreopoulos B."/>
            <person name="Lipzen A."/>
            <person name="Chen C."/>
            <person name="Yan M."/>
            <person name="Daum C."/>
            <person name="Ng V."/>
            <person name="Clum A."/>
            <person name="Steindorff A."/>
            <person name="Ohm R.A."/>
            <person name="Martin F."/>
            <person name="Silar P."/>
            <person name="Natvig D.O."/>
            <person name="Lalanne C."/>
            <person name="Gautier V."/>
            <person name="Ament-Velasquez S.L."/>
            <person name="Kruys A."/>
            <person name="Hutchinson M.I."/>
            <person name="Powell A.J."/>
            <person name="Barry K."/>
            <person name="Miller A.N."/>
            <person name="Grigoriev I.V."/>
            <person name="Debuchy R."/>
            <person name="Gladieux P."/>
            <person name="Hiltunen Thoren M."/>
            <person name="Johannesson H."/>
        </authorList>
    </citation>
    <scope>NUCLEOTIDE SEQUENCE</scope>
    <source>
        <strain evidence="4">CBS 538.74</strain>
    </source>
</reference>
<evidence type="ECO:0000256" key="1">
    <source>
        <dbReference type="SAM" id="Coils"/>
    </source>
</evidence>
<keyword evidence="1" id="KW-0175">Coiled coil</keyword>
<dbReference type="EMBL" id="MU856839">
    <property type="protein sequence ID" value="KAK4158429.1"/>
    <property type="molecule type" value="Genomic_DNA"/>
</dbReference>
<feature type="compositionally biased region" description="Polar residues" evidence="2">
    <location>
        <begin position="638"/>
        <end position="647"/>
    </location>
</feature>
<comment type="caution">
    <text evidence="4">The sequence shown here is derived from an EMBL/GenBank/DDBJ whole genome shotgun (WGS) entry which is preliminary data.</text>
</comment>
<feature type="compositionally biased region" description="Polar residues" evidence="2">
    <location>
        <begin position="22"/>
        <end position="39"/>
    </location>
</feature>
<dbReference type="Pfam" id="PF15963">
    <property type="entry name" value="Myb_DNA-bind_7"/>
    <property type="match status" value="1"/>
</dbReference>
<feature type="compositionally biased region" description="Low complexity" evidence="2">
    <location>
        <begin position="432"/>
        <end position="450"/>
    </location>
</feature>
<dbReference type="PANTHER" id="PTHR22929">
    <property type="entry name" value="RNA POLYMERASE III TRANSCRIPTION INITIATION FACTOR B"/>
    <property type="match status" value="1"/>
</dbReference>
<feature type="region of interest" description="Disordered" evidence="2">
    <location>
        <begin position="394"/>
        <end position="458"/>
    </location>
</feature>
<dbReference type="CDD" id="cd00167">
    <property type="entry name" value="SANT"/>
    <property type="match status" value="1"/>
</dbReference>
<feature type="coiled-coil region" evidence="1">
    <location>
        <begin position="601"/>
        <end position="628"/>
    </location>
</feature>
<dbReference type="Proteomes" id="UP001302745">
    <property type="component" value="Unassembled WGS sequence"/>
</dbReference>
<dbReference type="GO" id="GO:0070898">
    <property type="term" value="P:RNA polymerase III preinitiation complex assembly"/>
    <property type="evidence" value="ECO:0007669"/>
    <property type="project" value="TreeGrafter"/>
</dbReference>
<feature type="compositionally biased region" description="Low complexity" evidence="2">
    <location>
        <begin position="40"/>
        <end position="52"/>
    </location>
</feature>
<dbReference type="AlphaFoldDB" id="A0AAN6VVG9"/>
<dbReference type="InterPro" id="IPR001005">
    <property type="entry name" value="SANT/Myb"/>
</dbReference>
<evidence type="ECO:0000313" key="5">
    <source>
        <dbReference type="Proteomes" id="UP001302745"/>
    </source>
</evidence>
<dbReference type="InterPro" id="IPR039467">
    <property type="entry name" value="TFIIIB_B''_Myb"/>
</dbReference>
<keyword evidence="5" id="KW-1185">Reference proteome</keyword>
<name>A0AAN6VVG9_9PEZI</name>
<dbReference type="SMART" id="SM00717">
    <property type="entry name" value="SANT"/>
    <property type="match status" value="1"/>
</dbReference>
<feature type="region of interest" description="Disordered" evidence="2">
    <location>
        <begin position="1"/>
        <end position="362"/>
    </location>
</feature>
<dbReference type="Gene3D" id="1.10.10.60">
    <property type="entry name" value="Homeodomain-like"/>
    <property type="match status" value="1"/>
</dbReference>
<feature type="compositionally biased region" description="Low complexity" evidence="2">
    <location>
        <begin position="169"/>
        <end position="204"/>
    </location>
</feature>
<protein>
    <recommendedName>
        <fullName evidence="3">Myb-like domain-containing protein</fullName>
    </recommendedName>
</protein>
<dbReference type="SUPFAM" id="SSF46689">
    <property type="entry name" value="Homeodomain-like"/>
    <property type="match status" value="1"/>
</dbReference>
<organism evidence="4 5">
    <name type="scientific">Chaetomidium leptoderma</name>
    <dbReference type="NCBI Taxonomy" id="669021"/>
    <lineage>
        <taxon>Eukaryota</taxon>
        <taxon>Fungi</taxon>
        <taxon>Dikarya</taxon>
        <taxon>Ascomycota</taxon>
        <taxon>Pezizomycotina</taxon>
        <taxon>Sordariomycetes</taxon>
        <taxon>Sordariomycetidae</taxon>
        <taxon>Sordariales</taxon>
        <taxon>Chaetomiaceae</taxon>
        <taxon>Chaetomidium</taxon>
    </lineage>
</organism>
<dbReference type="InterPro" id="IPR009057">
    <property type="entry name" value="Homeodomain-like_sf"/>
</dbReference>
<feature type="domain" description="Myb-like" evidence="3">
    <location>
        <begin position="516"/>
        <end position="564"/>
    </location>
</feature>